<accession>A0A972JGY0</accession>
<feature type="transmembrane region" description="Helical" evidence="1">
    <location>
        <begin position="233"/>
        <end position="256"/>
    </location>
</feature>
<keyword evidence="4" id="KW-1185">Reference proteome</keyword>
<reference evidence="3" key="1">
    <citation type="submission" date="2020-02" db="EMBL/GenBank/DDBJ databases">
        <title>Flavobacterium sp. genome.</title>
        <authorList>
            <person name="Jung H.S."/>
            <person name="Baek J.H."/>
            <person name="Jeon C.O."/>
        </authorList>
    </citation>
    <scope>NUCLEOTIDE SEQUENCE</scope>
    <source>
        <strain evidence="3">SE-s28</strain>
    </source>
</reference>
<dbReference type="RefSeq" id="WP_169528606.1">
    <property type="nucleotide sequence ID" value="NZ_JAAMPU010000108.1"/>
</dbReference>
<feature type="transmembrane region" description="Helical" evidence="1">
    <location>
        <begin position="262"/>
        <end position="287"/>
    </location>
</feature>
<evidence type="ECO:0000259" key="2">
    <source>
        <dbReference type="Pfam" id="PF00535"/>
    </source>
</evidence>
<evidence type="ECO:0000256" key="1">
    <source>
        <dbReference type="SAM" id="Phobius"/>
    </source>
</evidence>
<organism evidence="3 4">
    <name type="scientific">Flavobacterium silvaticum</name>
    <dbReference type="NCBI Taxonomy" id="1852020"/>
    <lineage>
        <taxon>Bacteria</taxon>
        <taxon>Pseudomonadati</taxon>
        <taxon>Bacteroidota</taxon>
        <taxon>Flavobacteriia</taxon>
        <taxon>Flavobacteriales</taxon>
        <taxon>Flavobacteriaceae</taxon>
        <taxon>Flavobacterium</taxon>
    </lineage>
</organism>
<evidence type="ECO:0000313" key="4">
    <source>
        <dbReference type="Proteomes" id="UP000712080"/>
    </source>
</evidence>
<proteinExistence type="predicted"/>
<dbReference type="PANTHER" id="PTHR48090">
    <property type="entry name" value="UNDECAPRENYL-PHOSPHATE 4-DEOXY-4-FORMAMIDO-L-ARABINOSE TRANSFERASE-RELATED"/>
    <property type="match status" value="1"/>
</dbReference>
<dbReference type="AlphaFoldDB" id="A0A972JGY0"/>
<protein>
    <submittedName>
        <fullName evidence="3">Glycosyltransferase</fullName>
    </submittedName>
</protein>
<keyword evidence="1" id="KW-0812">Transmembrane</keyword>
<keyword evidence="1" id="KW-0472">Membrane</keyword>
<dbReference type="SUPFAM" id="SSF53448">
    <property type="entry name" value="Nucleotide-diphospho-sugar transferases"/>
    <property type="match status" value="1"/>
</dbReference>
<sequence>MRKKLSLAVPVYYEQEVILQFLKETKEVLDTLPVDYEYVFVDDGSKDKTVEIIKEQAKTNDKIKMVVLSYNHGKAFAATAAFTHASGDYILYMDPDLQDPPHEIPVFFEKIQQGYDLVWGIRREKKDKFINRLYSRVFWGTLNKYTGLEIPKGIAVMRMFTREFADNLLSYKETNRFVEGLFMKVGMNYTTIEIDQRERFAGVSKFNFKRKMQLAFDAIFDFSELPLKFAVRLGFFLILGGLVGLVALVIARLFFIDYQAGWPSLVALIVMGFGLQLFFLGIVSIYIGRMYRETKNRPLFSVKEYVNLGKKES</sequence>
<keyword evidence="1" id="KW-1133">Transmembrane helix</keyword>
<dbReference type="Gene3D" id="3.90.550.10">
    <property type="entry name" value="Spore Coat Polysaccharide Biosynthesis Protein SpsA, Chain A"/>
    <property type="match status" value="1"/>
</dbReference>
<feature type="domain" description="Glycosyltransferase 2-like" evidence="2">
    <location>
        <begin position="6"/>
        <end position="167"/>
    </location>
</feature>
<dbReference type="EMBL" id="JAAMPU010000108">
    <property type="protein sequence ID" value="NMH29519.1"/>
    <property type="molecule type" value="Genomic_DNA"/>
</dbReference>
<gene>
    <name evidence="3" type="ORF">G6047_15880</name>
</gene>
<dbReference type="GO" id="GO:0005886">
    <property type="term" value="C:plasma membrane"/>
    <property type="evidence" value="ECO:0007669"/>
    <property type="project" value="TreeGrafter"/>
</dbReference>
<dbReference type="Proteomes" id="UP000712080">
    <property type="component" value="Unassembled WGS sequence"/>
</dbReference>
<dbReference type="CDD" id="cd04187">
    <property type="entry name" value="DPM1_like_bac"/>
    <property type="match status" value="1"/>
</dbReference>
<name>A0A972JGY0_9FLAO</name>
<dbReference type="Pfam" id="PF00535">
    <property type="entry name" value="Glycos_transf_2"/>
    <property type="match status" value="1"/>
</dbReference>
<dbReference type="PANTHER" id="PTHR48090:SF8">
    <property type="entry name" value="GLYCOSYLTRANSFERASE CSBB-RELATED"/>
    <property type="match status" value="1"/>
</dbReference>
<dbReference type="InterPro" id="IPR029044">
    <property type="entry name" value="Nucleotide-diphossugar_trans"/>
</dbReference>
<comment type="caution">
    <text evidence="3">The sequence shown here is derived from an EMBL/GenBank/DDBJ whole genome shotgun (WGS) entry which is preliminary data.</text>
</comment>
<evidence type="ECO:0000313" key="3">
    <source>
        <dbReference type="EMBL" id="NMH29519.1"/>
    </source>
</evidence>
<dbReference type="InterPro" id="IPR001173">
    <property type="entry name" value="Glyco_trans_2-like"/>
</dbReference>
<dbReference type="InterPro" id="IPR050256">
    <property type="entry name" value="Glycosyltransferase_2"/>
</dbReference>